<proteinExistence type="inferred from homology"/>
<comment type="subcellular location">
    <subcellularLocation>
        <location evidence="1">Cell membrane</location>
        <topology evidence="1">Multi-pass membrane protein</topology>
    </subcellularLocation>
</comment>
<dbReference type="Gene3D" id="1.20.1720.10">
    <property type="entry name" value="Multidrug resistance protein D"/>
    <property type="match status" value="1"/>
</dbReference>
<keyword evidence="13" id="KW-1185">Reference proteome</keyword>
<evidence type="ECO:0000313" key="11">
    <source>
        <dbReference type="EMBL" id="WQG88046.1"/>
    </source>
</evidence>
<evidence type="ECO:0000256" key="3">
    <source>
        <dbReference type="ARBA" id="ARBA00022448"/>
    </source>
</evidence>
<feature type="transmembrane region" description="Helical" evidence="8">
    <location>
        <begin position="307"/>
        <end position="327"/>
    </location>
</feature>
<keyword evidence="4" id="KW-1003">Cell membrane</keyword>
<dbReference type="GO" id="GO:0005886">
    <property type="term" value="C:plasma membrane"/>
    <property type="evidence" value="ECO:0007669"/>
    <property type="project" value="UniProtKB-SubCell"/>
</dbReference>
<name>A0A1K1SG66_9BACT</name>
<gene>
    <name evidence="10" type="ORF">SAMN05661012_05347</name>
    <name evidence="11" type="ORF">SR876_24265</name>
</gene>
<dbReference type="GO" id="GO:0015385">
    <property type="term" value="F:sodium:proton antiporter activity"/>
    <property type="evidence" value="ECO:0007669"/>
    <property type="project" value="TreeGrafter"/>
</dbReference>
<feature type="domain" description="Major facilitator superfamily (MFS) profile" evidence="9">
    <location>
        <begin position="14"/>
        <end position="399"/>
    </location>
</feature>
<evidence type="ECO:0000256" key="7">
    <source>
        <dbReference type="ARBA" id="ARBA00023136"/>
    </source>
</evidence>
<reference evidence="11 13" key="2">
    <citation type="submission" date="2023-11" db="EMBL/GenBank/DDBJ databases">
        <title>MicrobeMod: A computational toolkit for identifying prokaryotic methylation and restriction-modification with nanopore sequencing.</title>
        <authorList>
            <person name="Crits-Christoph A."/>
            <person name="Kang S.C."/>
            <person name="Lee H."/>
            <person name="Ostrov N."/>
        </authorList>
    </citation>
    <scope>NUCLEOTIDE SEQUENCE [LARGE SCALE GENOMIC DNA]</scope>
    <source>
        <strain evidence="11 13">ATCC 23090</strain>
    </source>
</reference>
<dbReference type="Proteomes" id="UP000183788">
    <property type="component" value="Unassembled WGS sequence"/>
</dbReference>
<dbReference type="InterPro" id="IPR020846">
    <property type="entry name" value="MFS_dom"/>
</dbReference>
<dbReference type="PROSITE" id="PS50850">
    <property type="entry name" value="MFS"/>
    <property type="match status" value="1"/>
</dbReference>
<dbReference type="Pfam" id="PF07690">
    <property type="entry name" value="MFS_1"/>
    <property type="match status" value="1"/>
</dbReference>
<dbReference type="NCBIfam" id="TIGR00710">
    <property type="entry name" value="efflux_Bcr_CflA"/>
    <property type="match status" value="1"/>
</dbReference>
<evidence type="ECO:0000256" key="5">
    <source>
        <dbReference type="ARBA" id="ARBA00022692"/>
    </source>
</evidence>
<feature type="transmembrane region" description="Helical" evidence="8">
    <location>
        <begin position="283"/>
        <end position="301"/>
    </location>
</feature>
<feature type="transmembrane region" description="Helical" evidence="8">
    <location>
        <begin position="163"/>
        <end position="183"/>
    </location>
</feature>
<evidence type="ECO:0000259" key="9">
    <source>
        <dbReference type="PROSITE" id="PS50850"/>
    </source>
</evidence>
<evidence type="ECO:0000313" key="10">
    <source>
        <dbReference type="EMBL" id="SFW83124.1"/>
    </source>
</evidence>
<evidence type="ECO:0000313" key="13">
    <source>
        <dbReference type="Proteomes" id="UP001326715"/>
    </source>
</evidence>
<dbReference type="EMBL" id="CP140154">
    <property type="protein sequence ID" value="WQG88046.1"/>
    <property type="molecule type" value="Genomic_DNA"/>
</dbReference>
<dbReference type="InterPro" id="IPR004812">
    <property type="entry name" value="Efflux_drug-R_Bcr/CmlA"/>
</dbReference>
<protein>
    <submittedName>
        <fullName evidence="10">MFS transporter, DHA1 family, bicyclomycin/chloramphenicol resistance protein</fullName>
    </submittedName>
    <submittedName>
        <fullName evidence="11">Multidrug effflux MFS transporter</fullName>
    </submittedName>
</protein>
<dbReference type="Proteomes" id="UP001326715">
    <property type="component" value="Chromosome"/>
</dbReference>
<evidence type="ECO:0000313" key="12">
    <source>
        <dbReference type="Proteomes" id="UP000183788"/>
    </source>
</evidence>
<dbReference type="AlphaFoldDB" id="A0A1K1SG66"/>
<dbReference type="PANTHER" id="PTHR23502">
    <property type="entry name" value="MAJOR FACILITATOR SUPERFAMILY"/>
    <property type="match status" value="1"/>
</dbReference>
<keyword evidence="5 8" id="KW-0812">Transmembrane</keyword>
<dbReference type="OrthoDB" id="9800416at2"/>
<dbReference type="InterPro" id="IPR036259">
    <property type="entry name" value="MFS_trans_sf"/>
</dbReference>
<evidence type="ECO:0000256" key="8">
    <source>
        <dbReference type="SAM" id="Phobius"/>
    </source>
</evidence>
<feature type="transmembrane region" description="Helical" evidence="8">
    <location>
        <begin position="138"/>
        <end position="157"/>
    </location>
</feature>
<keyword evidence="7 8" id="KW-0472">Membrane</keyword>
<feature type="transmembrane region" description="Helical" evidence="8">
    <location>
        <begin position="12"/>
        <end position="29"/>
    </location>
</feature>
<feature type="transmembrane region" description="Helical" evidence="8">
    <location>
        <begin position="374"/>
        <end position="393"/>
    </location>
</feature>
<evidence type="ECO:0000256" key="2">
    <source>
        <dbReference type="ARBA" id="ARBA00006236"/>
    </source>
</evidence>
<dbReference type="FunFam" id="1.20.1720.10:FF:000005">
    <property type="entry name" value="Bcr/CflA family efflux transporter"/>
    <property type="match status" value="1"/>
</dbReference>
<feature type="transmembrane region" description="Helical" evidence="8">
    <location>
        <begin position="256"/>
        <end position="276"/>
    </location>
</feature>
<evidence type="ECO:0000256" key="1">
    <source>
        <dbReference type="ARBA" id="ARBA00004651"/>
    </source>
</evidence>
<dbReference type="STRING" id="1004.SAMN05661012_05347"/>
<dbReference type="GO" id="GO:1990961">
    <property type="term" value="P:xenobiotic detoxification by transmembrane export across the plasma membrane"/>
    <property type="evidence" value="ECO:0007669"/>
    <property type="project" value="InterPro"/>
</dbReference>
<keyword evidence="3" id="KW-0813">Transport</keyword>
<sequence>MQTLESSSRGKSLLIFILGALTALGPFSIDMYLPGFDAIAKDLGVTTAEVGLSLSSYFIGISAGQLLYGPLLDRFGRKRPLYIGLCLYILASGGCAMVHSLQGLVILRFFQAIGSCAATVAAIAMVRDLFPVQDNARVFALLMLVVGASPMIAPTVGGYVTLALGWHAVFVILGGLGLLILLASKFSLPESYEPDVNMSLKPGPIISNFVAVVKEPQFYTYTLTGSFAFAGLFAYVSGSPMVFMEIFHLDKTVYGWIFAGLSVGLIGSSQVNSWVLRRYRSDQVVRVAVIAQALTGILFVVGEYQGWYQLPAVIVILFVFLSCVGFANPNTSALSIAPFKKHAGSAAALMGATQMGVGALASVGVSLFDSHTALPMAMIMAGTAVMSVVLLAVGRRRIKHPIVLHDGDDAIVLH</sequence>
<dbReference type="GO" id="GO:0042910">
    <property type="term" value="F:xenobiotic transmembrane transporter activity"/>
    <property type="evidence" value="ECO:0007669"/>
    <property type="project" value="InterPro"/>
</dbReference>
<dbReference type="SUPFAM" id="SSF103473">
    <property type="entry name" value="MFS general substrate transporter"/>
    <property type="match status" value="1"/>
</dbReference>
<comment type="similarity">
    <text evidence="2">Belongs to the major facilitator superfamily. Bcr/CmlA family.</text>
</comment>
<reference evidence="10 12" key="1">
    <citation type="submission" date="2016-11" db="EMBL/GenBank/DDBJ databases">
        <authorList>
            <person name="Jaros S."/>
            <person name="Januszkiewicz K."/>
            <person name="Wedrychowicz H."/>
        </authorList>
    </citation>
    <scope>NUCLEOTIDE SEQUENCE [LARGE SCALE GENOMIC DNA]</scope>
    <source>
        <strain evidence="10 12">DSM 784</strain>
    </source>
</reference>
<evidence type="ECO:0000256" key="6">
    <source>
        <dbReference type="ARBA" id="ARBA00022989"/>
    </source>
</evidence>
<dbReference type="CDD" id="cd17320">
    <property type="entry name" value="MFS_MdfA_MDR_like"/>
    <property type="match status" value="1"/>
</dbReference>
<feature type="transmembrane region" description="Helical" evidence="8">
    <location>
        <begin position="347"/>
        <end position="368"/>
    </location>
</feature>
<organism evidence="10 12">
    <name type="scientific">Chitinophaga sancti</name>
    <dbReference type="NCBI Taxonomy" id="1004"/>
    <lineage>
        <taxon>Bacteria</taxon>
        <taxon>Pseudomonadati</taxon>
        <taxon>Bacteroidota</taxon>
        <taxon>Chitinophagia</taxon>
        <taxon>Chitinophagales</taxon>
        <taxon>Chitinophagaceae</taxon>
        <taxon>Chitinophaga</taxon>
    </lineage>
</organism>
<evidence type="ECO:0000256" key="4">
    <source>
        <dbReference type="ARBA" id="ARBA00022475"/>
    </source>
</evidence>
<feature type="transmembrane region" description="Helical" evidence="8">
    <location>
        <begin position="80"/>
        <end position="99"/>
    </location>
</feature>
<accession>A0A1K1SG66</accession>
<feature type="transmembrane region" description="Helical" evidence="8">
    <location>
        <begin position="49"/>
        <end position="68"/>
    </location>
</feature>
<keyword evidence="6 8" id="KW-1133">Transmembrane helix</keyword>
<dbReference type="PANTHER" id="PTHR23502:SF132">
    <property type="entry name" value="POLYAMINE TRANSPORTER 2-RELATED"/>
    <property type="match status" value="1"/>
</dbReference>
<dbReference type="RefSeq" id="WP_072364357.1">
    <property type="nucleotide sequence ID" value="NZ_CP139972.1"/>
</dbReference>
<feature type="transmembrane region" description="Helical" evidence="8">
    <location>
        <begin position="218"/>
        <end position="236"/>
    </location>
</feature>
<feature type="transmembrane region" description="Helical" evidence="8">
    <location>
        <begin position="105"/>
        <end position="126"/>
    </location>
</feature>
<dbReference type="InterPro" id="IPR011701">
    <property type="entry name" value="MFS"/>
</dbReference>
<dbReference type="EMBL" id="FPIZ01000022">
    <property type="protein sequence ID" value="SFW83124.1"/>
    <property type="molecule type" value="Genomic_DNA"/>
</dbReference>